<evidence type="ECO:0000313" key="2">
    <source>
        <dbReference type="Proteomes" id="UP001597387"/>
    </source>
</evidence>
<protein>
    <recommendedName>
        <fullName evidence="3">DUF4279 domain-containing protein</fullName>
    </recommendedName>
</protein>
<dbReference type="RefSeq" id="WP_255903532.1">
    <property type="nucleotide sequence ID" value="NZ_JAFMZO010000003.1"/>
</dbReference>
<keyword evidence="2" id="KW-1185">Reference proteome</keyword>
<dbReference type="Proteomes" id="UP001597387">
    <property type="component" value="Unassembled WGS sequence"/>
</dbReference>
<gene>
    <name evidence="1" type="ORF">ACFSJU_08735</name>
</gene>
<proteinExistence type="predicted"/>
<organism evidence="1 2">
    <name type="scientific">Paradesertivirga mongoliensis</name>
    <dbReference type="NCBI Taxonomy" id="2100740"/>
    <lineage>
        <taxon>Bacteria</taxon>
        <taxon>Pseudomonadati</taxon>
        <taxon>Bacteroidota</taxon>
        <taxon>Sphingobacteriia</taxon>
        <taxon>Sphingobacteriales</taxon>
        <taxon>Sphingobacteriaceae</taxon>
        <taxon>Paradesertivirga</taxon>
    </lineage>
</organism>
<name>A0ABW4ZK68_9SPHI</name>
<evidence type="ECO:0000313" key="1">
    <source>
        <dbReference type="EMBL" id="MFD2162478.1"/>
    </source>
</evidence>
<comment type="caution">
    <text evidence="1">The sequence shown here is derived from an EMBL/GenBank/DDBJ whole genome shotgun (WGS) entry which is preliminary data.</text>
</comment>
<accession>A0ABW4ZK68</accession>
<reference evidence="2" key="1">
    <citation type="journal article" date="2019" name="Int. J. Syst. Evol. Microbiol.">
        <title>The Global Catalogue of Microorganisms (GCM) 10K type strain sequencing project: providing services to taxonomists for standard genome sequencing and annotation.</title>
        <authorList>
            <consortium name="The Broad Institute Genomics Platform"/>
            <consortium name="The Broad Institute Genome Sequencing Center for Infectious Disease"/>
            <person name="Wu L."/>
            <person name="Ma J."/>
        </authorList>
    </citation>
    <scope>NUCLEOTIDE SEQUENCE [LARGE SCALE GENOMIC DNA]</scope>
    <source>
        <strain evidence="2">KCTC 42217</strain>
    </source>
</reference>
<sequence length="138" mass="15984">MCVLKVYSDTDSFKSFEKMTKVPVYSCYDKGDIQGKSRITTDYKISFDVSDKDWEDLDGQIEDTILFLTKHYDDIEQLFKTHNITTAYLDFPIYSRLEGDIVNQNDHLPKELIVIAGKLSLGIEMAIYSKDAFERDDD</sequence>
<dbReference type="EMBL" id="JBHUHZ010000001">
    <property type="protein sequence ID" value="MFD2162478.1"/>
    <property type="molecule type" value="Genomic_DNA"/>
</dbReference>
<evidence type="ECO:0008006" key="3">
    <source>
        <dbReference type="Google" id="ProtNLM"/>
    </source>
</evidence>